<dbReference type="PRINTS" id="PR00081">
    <property type="entry name" value="GDHRDH"/>
</dbReference>
<evidence type="ECO:0000256" key="1">
    <source>
        <dbReference type="ARBA" id="ARBA00006484"/>
    </source>
</evidence>
<comment type="similarity">
    <text evidence="1 3">Belongs to the short-chain dehydrogenases/reductases (SDR) family.</text>
</comment>
<dbReference type="SMART" id="SM00822">
    <property type="entry name" value="PKS_KR"/>
    <property type="match status" value="1"/>
</dbReference>
<dbReference type="InterPro" id="IPR002347">
    <property type="entry name" value="SDR_fam"/>
</dbReference>
<dbReference type="PANTHER" id="PTHR43975:SF2">
    <property type="entry name" value="EG:BACR7A4.14 PROTEIN-RELATED"/>
    <property type="match status" value="1"/>
</dbReference>
<evidence type="ECO:0000256" key="3">
    <source>
        <dbReference type="RuleBase" id="RU000363"/>
    </source>
</evidence>
<evidence type="ECO:0000313" key="6">
    <source>
        <dbReference type="Proteomes" id="UP000182409"/>
    </source>
</evidence>
<dbReference type="SUPFAM" id="SSF51735">
    <property type="entry name" value="NAD(P)-binding Rossmann-fold domains"/>
    <property type="match status" value="1"/>
</dbReference>
<dbReference type="EMBL" id="FNSD01000001">
    <property type="protein sequence ID" value="SEB54750.1"/>
    <property type="molecule type" value="Genomic_DNA"/>
</dbReference>
<dbReference type="PRINTS" id="PR00080">
    <property type="entry name" value="SDRFAMILY"/>
</dbReference>
<dbReference type="GO" id="GO:0016616">
    <property type="term" value="F:oxidoreductase activity, acting on the CH-OH group of donors, NAD or NADP as acceptor"/>
    <property type="evidence" value="ECO:0007669"/>
    <property type="project" value="UniProtKB-ARBA"/>
</dbReference>
<dbReference type="FunFam" id="3.40.50.720:FF:000047">
    <property type="entry name" value="NADP-dependent L-serine/L-allo-threonine dehydrogenase"/>
    <property type="match status" value="1"/>
</dbReference>
<accession>A0A1H4K885</accession>
<dbReference type="Gene3D" id="3.40.50.720">
    <property type="entry name" value="NAD(P)-binding Rossmann-like Domain"/>
    <property type="match status" value="1"/>
</dbReference>
<sequence length="271" mass="28903">MPNGMEALVRAHMGKGGTTMSGHLNKAVALVTGASSGIGRATAIRLAAAGADVVLVARRDEELKSVDKEVVAMGRKAFRIATDISSADEATAIVNKTIQKFGRLDLLVNAAGVMLNGPSIESPLTDWDQMVNVNLRGLMYVTKAALPHLLSAVSSSPRSVADVVNISSVAGRFTAPQVAIYNATKFAVTAATESWRQEFTKQSLRFSVIEPGATATQLFDQKAGQWEGFTKAFGEVERLHAEDIAEAVYYVVASPRRVAVNEMVVRPTDQA</sequence>
<dbReference type="Proteomes" id="UP000182409">
    <property type="component" value="Unassembled WGS sequence"/>
</dbReference>
<dbReference type="AlphaFoldDB" id="A0A1H4K885"/>
<dbReference type="Pfam" id="PF00106">
    <property type="entry name" value="adh_short"/>
    <property type="match status" value="1"/>
</dbReference>
<protein>
    <submittedName>
        <fullName evidence="5">NADP-dependent 3-hydroxy acid dehydrogenase YdfG</fullName>
    </submittedName>
</protein>
<gene>
    <name evidence="5" type="ORF">SAMN05443244_1062</name>
</gene>
<reference evidence="5 6" key="1">
    <citation type="submission" date="2016-10" db="EMBL/GenBank/DDBJ databases">
        <authorList>
            <person name="de Groot N.N."/>
        </authorList>
    </citation>
    <scope>NUCLEOTIDE SEQUENCE [LARGE SCALE GENOMIC DNA]</scope>
    <source>
        <strain evidence="5 6">AB35.6</strain>
    </source>
</reference>
<proteinExistence type="inferred from homology"/>
<organism evidence="5 6">
    <name type="scientific">Terriglobus roseus</name>
    <dbReference type="NCBI Taxonomy" id="392734"/>
    <lineage>
        <taxon>Bacteria</taxon>
        <taxon>Pseudomonadati</taxon>
        <taxon>Acidobacteriota</taxon>
        <taxon>Terriglobia</taxon>
        <taxon>Terriglobales</taxon>
        <taxon>Acidobacteriaceae</taxon>
        <taxon>Terriglobus</taxon>
    </lineage>
</organism>
<name>A0A1H4K885_9BACT</name>
<keyword evidence="2" id="KW-0560">Oxidoreductase</keyword>
<dbReference type="InterPro" id="IPR057326">
    <property type="entry name" value="KR_dom"/>
</dbReference>
<feature type="domain" description="Ketoreductase" evidence="4">
    <location>
        <begin position="27"/>
        <end position="198"/>
    </location>
</feature>
<dbReference type="InterPro" id="IPR036291">
    <property type="entry name" value="NAD(P)-bd_dom_sf"/>
</dbReference>
<evidence type="ECO:0000259" key="4">
    <source>
        <dbReference type="SMART" id="SM00822"/>
    </source>
</evidence>
<evidence type="ECO:0000256" key="2">
    <source>
        <dbReference type="ARBA" id="ARBA00023002"/>
    </source>
</evidence>
<dbReference type="PANTHER" id="PTHR43975">
    <property type="entry name" value="ZGC:101858"/>
    <property type="match status" value="1"/>
</dbReference>
<evidence type="ECO:0000313" key="5">
    <source>
        <dbReference type="EMBL" id="SEB54750.1"/>
    </source>
</evidence>